<dbReference type="EMBL" id="JAYFSI010000006">
    <property type="protein sequence ID" value="MEA5362910.1"/>
    <property type="molecule type" value="Genomic_DNA"/>
</dbReference>
<dbReference type="SUPFAM" id="SSF52200">
    <property type="entry name" value="Toll/Interleukin receptor TIR domain"/>
    <property type="match status" value="1"/>
</dbReference>
<keyword evidence="3" id="KW-1185">Reference proteome</keyword>
<reference evidence="2 3" key="1">
    <citation type="submission" date="2023-12" db="EMBL/GenBank/DDBJ databases">
        <title>Amycolatopsis sp. V23-08.</title>
        <authorList>
            <person name="Somphong A."/>
        </authorList>
    </citation>
    <scope>NUCLEOTIDE SEQUENCE [LARGE SCALE GENOMIC DNA]</scope>
    <source>
        <strain evidence="2 3">V23-08</strain>
    </source>
</reference>
<name>A0ABU5R9K6_9PSEU</name>
<dbReference type="Gene3D" id="3.40.50.10140">
    <property type="entry name" value="Toll/interleukin-1 receptor homology (TIR) domain"/>
    <property type="match status" value="1"/>
</dbReference>
<organism evidence="2 3">
    <name type="scientific">Amycolatopsis heterodermiae</name>
    <dbReference type="NCBI Taxonomy" id="3110235"/>
    <lineage>
        <taxon>Bacteria</taxon>
        <taxon>Bacillati</taxon>
        <taxon>Actinomycetota</taxon>
        <taxon>Actinomycetes</taxon>
        <taxon>Pseudonocardiales</taxon>
        <taxon>Pseudonocardiaceae</taxon>
        <taxon>Amycolatopsis</taxon>
    </lineage>
</organism>
<sequence length="292" mass="32253">MHDDAPSKVFISFAGEDRATACRLKADLGRHDVQAFVDEEDLPPGRDILLGIDALMSAADYFVLLWSKHTPGRSWVDAEWSAAFARELDESDADRFLRDHRVFLFIVRLDDTPLPLLLAPRKYLDARGGWDPVVDKLTAAWRRDRLAGSPIRPAPVTTADSMDLGRVTLYVHNQALEVTHTVVVPASTTGRDVEKLVQSALKLPDRETMFDGRIGMDFRYRLFTGGLPLFEGPLSEAVVTDDSRVDLVVLVDTFGPNGTTSKEVYLSDKPPGGLSPAAREALITAAFGHLRI</sequence>
<protein>
    <submittedName>
        <fullName evidence="2">Toll/interleukin-1 receptor domain-containing protein</fullName>
    </submittedName>
</protein>
<feature type="domain" description="TIR" evidence="1">
    <location>
        <begin position="5"/>
        <end position="148"/>
    </location>
</feature>
<comment type="caution">
    <text evidence="2">The sequence shown here is derived from an EMBL/GenBank/DDBJ whole genome shotgun (WGS) entry which is preliminary data.</text>
</comment>
<gene>
    <name evidence="2" type="ORF">VA596_25485</name>
</gene>
<dbReference type="Pfam" id="PF13676">
    <property type="entry name" value="TIR_2"/>
    <property type="match status" value="1"/>
</dbReference>
<evidence type="ECO:0000313" key="2">
    <source>
        <dbReference type="EMBL" id="MEA5362910.1"/>
    </source>
</evidence>
<keyword evidence="2" id="KW-0675">Receptor</keyword>
<dbReference type="Proteomes" id="UP001304298">
    <property type="component" value="Unassembled WGS sequence"/>
</dbReference>
<evidence type="ECO:0000259" key="1">
    <source>
        <dbReference type="PROSITE" id="PS50104"/>
    </source>
</evidence>
<proteinExistence type="predicted"/>
<dbReference type="InterPro" id="IPR035897">
    <property type="entry name" value="Toll_tir_struct_dom_sf"/>
</dbReference>
<dbReference type="PROSITE" id="PS50104">
    <property type="entry name" value="TIR"/>
    <property type="match status" value="1"/>
</dbReference>
<dbReference type="InterPro" id="IPR000157">
    <property type="entry name" value="TIR_dom"/>
</dbReference>
<evidence type="ECO:0000313" key="3">
    <source>
        <dbReference type="Proteomes" id="UP001304298"/>
    </source>
</evidence>
<accession>A0ABU5R9K6</accession>
<dbReference type="RefSeq" id="WP_323330669.1">
    <property type="nucleotide sequence ID" value="NZ_JAYFSI010000006.1"/>
</dbReference>